<dbReference type="GO" id="GO:0000166">
    <property type="term" value="F:nucleotide binding"/>
    <property type="evidence" value="ECO:0007669"/>
    <property type="project" value="UniProtKB-KW"/>
</dbReference>
<organism evidence="13 16">
    <name type="scientific">Teichococcus wenyumeiae</name>
    <dbReference type="NCBI Taxonomy" id="2478470"/>
    <lineage>
        <taxon>Bacteria</taxon>
        <taxon>Pseudomonadati</taxon>
        <taxon>Pseudomonadota</taxon>
        <taxon>Alphaproteobacteria</taxon>
        <taxon>Acetobacterales</taxon>
        <taxon>Roseomonadaceae</taxon>
        <taxon>Roseomonas</taxon>
    </lineage>
</organism>
<dbReference type="AlphaFoldDB" id="A0A3A9JL55"/>
<comment type="caution">
    <text evidence="13">The sequence shown here is derived from an EMBL/GenBank/DDBJ whole genome shotgun (WGS) entry which is preliminary data.</text>
</comment>
<dbReference type="GO" id="GO:0019825">
    <property type="term" value="F:oxygen binding"/>
    <property type="evidence" value="ECO:0007669"/>
    <property type="project" value="InterPro"/>
</dbReference>
<dbReference type="InterPro" id="IPR050469">
    <property type="entry name" value="Diguanylate_Cyclase"/>
</dbReference>
<dbReference type="InterPro" id="IPR029787">
    <property type="entry name" value="Nucleotide_cyclase"/>
</dbReference>
<dbReference type="InterPro" id="IPR009050">
    <property type="entry name" value="Globin-like_sf"/>
</dbReference>
<keyword evidence="8" id="KW-0460">Magnesium</keyword>
<keyword evidence="6" id="KW-0479">Metal-binding</keyword>
<evidence type="ECO:0000256" key="5">
    <source>
        <dbReference type="ARBA" id="ARBA00022679"/>
    </source>
</evidence>
<keyword evidence="4" id="KW-0349">Heme</keyword>
<dbReference type="EC" id="2.7.7.65" evidence="2"/>
<sequence>MNAPLASDLPDEAAASRWEWESLNGSIPEELRRHIAEIVAREAGMLTALFYDTLLKDPEAAAMLSHELVSHRLSRSLQRWLVDLFPPDAAPEFADAARLQRRVGEVHARIRVPLHLVTRGARVLKGGIARCLSQTSLPRDALVETLSYVSHILDLAMELMATAFIQGTERATRNEEAYRLFSLGQDASLEREAQRAALLEWLQSLLFAVAGRNEATRLQPIGRSEFGLWMQHRASVMFGGIPALQRIIQLMREIDEEILPGIERGNGIGAALQRLQAHANDIKFLIGDAFQAVIGLENGRDALTRTLNRRFMPSIFAREIALATQSGRGFAALMIDFDHFKSINDTFGHSGGDVVLSRGAELIMDAVRLSDFVFRYGGEEFLVLLVEADANLAMRTAERIRTAVEACHFSVGEERSLRVTTSIGVAVFDGHPDYTHLMERADKALYAAKKAGRNRTILG</sequence>
<dbReference type="InterPro" id="IPR048442">
    <property type="entry name" value="DosC_2nd"/>
</dbReference>
<dbReference type="NCBIfam" id="TIGR00254">
    <property type="entry name" value="GGDEF"/>
    <property type="match status" value="1"/>
</dbReference>
<protein>
    <recommendedName>
        <fullName evidence="3">Diguanylate cyclase DosC</fullName>
        <ecNumber evidence="2">2.7.7.65</ecNumber>
    </recommendedName>
    <alternativeName>
        <fullName evidence="10">Direct oxygen-sensing cyclase</fullName>
    </alternativeName>
</protein>
<dbReference type="FunFam" id="3.30.70.270:FF:000001">
    <property type="entry name" value="Diguanylate cyclase domain protein"/>
    <property type="match status" value="1"/>
</dbReference>
<evidence type="ECO:0000256" key="7">
    <source>
        <dbReference type="ARBA" id="ARBA00022741"/>
    </source>
</evidence>
<evidence type="ECO:0000313" key="16">
    <source>
        <dbReference type="Proteomes" id="UP000278036"/>
    </source>
</evidence>
<dbReference type="InterPro" id="IPR039435">
    <property type="entry name" value="DosC_GS"/>
</dbReference>
<dbReference type="GO" id="GO:0043709">
    <property type="term" value="P:cell adhesion involved in single-species biofilm formation"/>
    <property type="evidence" value="ECO:0007669"/>
    <property type="project" value="TreeGrafter"/>
</dbReference>
<dbReference type="InterPro" id="IPR043128">
    <property type="entry name" value="Rev_trsase/Diguanyl_cyclase"/>
</dbReference>
<dbReference type="PROSITE" id="PS50887">
    <property type="entry name" value="GGDEF"/>
    <property type="match status" value="1"/>
</dbReference>
<dbReference type="Pfam" id="PF21118">
    <property type="entry name" value="DosC_2nd"/>
    <property type="match status" value="1"/>
</dbReference>
<dbReference type="GO" id="GO:0046872">
    <property type="term" value="F:metal ion binding"/>
    <property type="evidence" value="ECO:0007669"/>
    <property type="project" value="UniProtKB-KW"/>
</dbReference>
<dbReference type="PANTHER" id="PTHR45138">
    <property type="entry name" value="REGULATORY COMPONENTS OF SENSORY TRANSDUCTION SYSTEM"/>
    <property type="match status" value="1"/>
</dbReference>
<dbReference type="Pfam" id="PF00990">
    <property type="entry name" value="GGDEF"/>
    <property type="match status" value="1"/>
</dbReference>
<feature type="domain" description="GGDEF" evidence="12">
    <location>
        <begin position="328"/>
        <end position="459"/>
    </location>
</feature>
<evidence type="ECO:0000313" key="14">
    <source>
        <dbReference type="EMBL" id="RMI20354.1"/>
    </source>
</evidence>
<dbReference type="InParanoid" id="A0A3A9JL55"/>
<evidence type="ECO:0000256" key="1">
    <source>
        <dbReference type="ARBA" id="ARBA00001971"/>
    </source>
</evidence>
<comment type="cofactor">
    <cofactor evidence="1">
        <name>heme</name>
        <dbReference type="ChEBI" id="CHEBI:30413"/>
    </cofactor>
</comment>
<reference evidence="13 16" key="1">
    <citation type="submission" date="2018-09" db="EMBL/GenBank/DDBJ databases">
        <title>Roseomonas sp. nov., isolated from feces of Tibetan antelopes in the Qinghai-Tibet plateau, China.</title>
        <authorList>
            <person name="Tian Z."/>
        </authorList>
    </citation>
    <scope>NUCLEOTIDE SEQUENCE [LARGE SCALE GENOMIC DNA]</scope>
    <source>
        <strain evidence="14 15">Z23</strain>
        <strain evidence="13 16">Z24</strain>
    </source>
</reference>
<evidence type="ECO:0000256" key="6">
    <source>
        <dbReference type="ARBA" id="ARBA00022723"/>
    </source>
</evidence>
<dbReference type="InterPro" id="IPR044398">
    <property type="entry name" value="Globin-sensor_dom"/>
</dbReference>
<dbReference type="GO" id="GO:0020037">
    <property type="term" value="F:heme binding"/>
    <property type="evidence" value="ECO:0007669"/>
    <property type="project" value="InterPro"/>
</dbReference>
<evidence type="ECO:0000256" key="4">
    <source>
        <dbReference type="ARBA" id="ARBA00022617"/>
    </source>
</evidence>
<evidence type="ECO:0000256" key="11">
    <source>
        <dbReference type="ARBA" id="ARBA00034247"/>
    </source>
</evidence>
<evidence type="ECO:0000256" key="8">
    <source>
        <dbReference type="ARBA" id="ARBA00022842"/>
    </source>
</evidence>
<dbReference type="PANTHER" id="PTHR45138:SF9">
    <property type="entry name" value="DIGUANYLATE CYCLASE DGCM-RELATED"/>
    <property type="match status" value="1"/>
</dbReference>
<dbReference type="EMBL" id="RAQU01000040">
    <property type="protein sequence ID" value="RKK04536.1"/>
    <property type="molecule type" value="Genomic_DNA"/>
</dbReference>
<comment type="catalytic activity">
    <reaction evidence="11">
        <text>2 GTP = 3',3'-c-di-GMP + 2 diphosphate</text>
        <dbReference type="Rhea" id="RHEA:24898"/>
        <dbReference type="ChEBI" id="CHEBI:33019"/>
        <dbReference type="ChEBI" id="CHEBI:37565"/>
        <dbReference type="ChEBI" id="CHEBI:58805"/>
        <dbReference type="EC" id="2.7.7.65"/>
    </reaction>
</comment>
<dbReference type="CDD" id="cd01949">
    <property type="entry name" value="GGDEF"/>
    <property type="match status" value="1"/>
</dbReference>
<dbReference type="InterPro" id="IPR000160">
    <property type="entry name" value="GGDEF_dom"/>
</dbReference>
<dbReference type="GO" id="GO:0005886">
    <property type="term" value="C:plasma membrane"/>
    <property type="evidence" value="ECO:0007669"/>
    <property type="project" value="TreeGrafter"/>
</dbReference>
<keyword evidence="15" id="KW-1185">Reference proteome</keyword>
<dbReference type="EMBL" id="RFLX01000012">
    <property type="protein sequence ID" value="RMI20354.1"/>
    <property type="molecule type" value="Genomic_DNA"/>
</dbReference>
<dbReference type="SUPFAM" id="SSF46458">
    <property type="entry name" value="Globin-like"/>
    <property type="match status" value="1"/>
</dbReference>
<keyword evidence="9" id="KW-0408">Iron</keyword>
<accession>A0A3A9JL55</accession>
<dbReference type="SUPFAM" id="SSF55073">
    <property type="entry name" value="Nucleotide cyclase"/>
    <property type="match status" value="1"/>
</dbReference>
<dbReference type="Pfam" id="PF11563">
    <property type="entry name" value="Protoglobin"/>
    <property type="match status" value="1"/>
</dbReference>
<dbReference type="UniPathway" id="UPA00599"/>
<evidence type="ECO:0000256" key="10">
    <source>
        <dbReference type="ARBA" id="ARBA00029839"/>
    </source>
</evidence>
<evidence type="ECO:0000313" key="13">
    <source>
        <dbReference type="EMBL" id="RKK04536.1"/>
    </source>
</evidence>
<proteinExistence type="predicted"/>
<evidence type="ECO:0000259" key="12">
    <source>
        <dbReference type="PROSITE" id="PS50887"/>
    </source>
</evidence>
<dbReference type="GO" id="GO:1902201">
    <property type="term" value="P:negative regulation of bacterial-type flagellum-dependent cell motility"/>
    <property type="evidence" value="ECO:0007669"/>
    <property type="project" value="TreeGrafter"/>
</dbReference>
<evidence type="ECO:0000256" key="9">
    <source>
        <dbReference type="ARBA" id="ARBA00023004"/>
    </source>
</evidence>
<dbReference type="Proteomes" id="UP000274097">
    <property type="component" value="Unassembled WGS sequence"/>
</dbReference>
<dbReference type="Gene3D" id="1.10.490.10">
    <property type="entry name" value="Globins"/>
    <property type="match status" value="1"/>
</dbReference>
<evidence type="ECO:0000256" key="3">
    <source>
        <dbReference type="ARBA" id="ARBA00015125"/>
    </source>
</evidence>
<evidence type="ECO:0000256" key="2">
    <source>
        <dbReference type="ARBA" id="ARBA00012528"/>
    </source>
</evidence>
<keyword evidence="7" id="KW-0547">Nucleotide-binding</keyword>
<dbReference type="SMART" id="SM00267">
    <property type="entry name" value="GGDEF"/>
    <property type="match status" value="1"/>
</dbReference>
<dbReference type="InterPro" id="IPR012292">
    <property type="entry name" value="Globin/Proto"/>
</dbReference>
<dbReference type="CDD" id="cd14757">
    <property type="entry name" value="GS_EcDosC-like_GGDEF"/>
    <property type="match status" value="1"/>
</dbReference>
<keyword evidence="5" id="KW-0808">Transferase</keyword>
<dbReference type="OrthoDB" id="9812260at2"/>
<evidence type="ECO:0000313" key="15">
    <source>
        <dbReference type="Proteomes" id="UP000274097"/>
    </source>
</evidence>
<dbReference type="Proteomes" id="UP000278036">
    <property type="component" value="Unassembled WGS sequence"/>
</dbReference>
<dbReference type="GO" id="GO:0052621">
    <property type="term" value="F:diguanylate cyclase activity"/>
    <property type="evidence" value="ECO:0007669"/>
    <property type="project" value="UniProtKB-EC"/>
</dbReference>
<dbReference type="Gene3D" id="3.30.70.270">
    <property type="match status" value="1"/>
</dbReference>
<dbReference type="RefSeq" id="WP_120637954.1">
    <property type="nucleotide sequence ID" value="NZ_RAQU01000040.1"/>
</dbReference>
<name>A0A3A9JL55_9PROT</name>
<gene>
    <name evidence="13" type="ORF">D6Z83_08815</name>
    <name evidence="14" type="ORF">EBE87_16215</name>
</gene>